<dbReference type="PRINTS" id="PR00502">
    <property type="entry name" value="NUDIXFAMILY"/>
</dbReference>
<evidence type="ECO:0000313" key="5">
    <source>
        <dbReference type="EMBL" id="SPU00314.1"/>
    </source>
</evidence>
<keyword evidence="2 3" id="KW-0378">Hydrolase</keyword>
<organism evidence="5 6">
    <name type="scientific">Lysinibacillus capsici</name>
    <dbReference type="NCBI Taxonomy" id="2115968"/>
    <lineage>
        <taxon>Bacteria</taxon>
        <taxon>Bacillati</taxon>
        <taxon>Bacillota</taxon>
        <taxon>Bacilli</taxon>
        <taxon>Bacillales</taxon>
        <taxon>Bacillaceae</taxon>
        <taxon>Lysinibacillus</taxon>
    </lineage>
</organism>
<dbReference type="InterPro" id="IPR020476">
    <property type="entry name" value="Nudix_hydrolase"/>
</dbReference>
<dbReference type="PROSITE" id="PS00893">
    <property type="entry name" value="NUDIX_BOX"/>
    <property type="match status" value="1"/>
</dbReference>
<name>A0A2X0XMH1_9BACI</name>
<feature type="domain" description="Nudix hydrolase" evidence="4">
    <location>
        <begin position="15"/>
        <end position="147"/>
    </location>
</feature>
<accession>A0A2X0XMH1</accession>
<evidence type="ECO:0000313" key="6">
    <source>
        <dbReference type="Proteomes" id="UP000251431"/>
    </source>
</evidence>
<evidence type="ECO:0000256" key="2">
    <source>
        <dbReference type="ARBA" id="ARBA00022801"/>
    </source>
</evidence>
<dbReference type="GO" id="GO:0016787">
    <property type="term" value="F:hydrolase activity"/>
    <property type="evidence" value="ECO:0007669"/>
    <property type="project" value="UniProtKB-KW"/>
</dbReference>
<dbReference type="PANTHER" id="PTHR43046:SF2">
    <property type="entry name" value="8-OXO-DGTP DIPHOSPHATASE-RELATED"/>
    <property type="match status" value="1"/>
</dbReference>
<dbReference type="EMBL" id="UAQE01000001">
    <property type="protein sequence ID" value="SPU00314.1"/>
    <property type="molecule type" value="Genomic_DNA"/>
</dbReference>
<dbReference type="PANTHER" id="PTHR43046">
    <property type="entry name" value="GDP-MANNOSE MANNOSYL HYDROLASE"/>
    <property type="match status" value="1"/>
</dbReference>
<dbReference type="AlphaFoldDB" id="A0A2X0XMH1"/>
<dbReference type="PROSITE" id="PS51462">
    <property type="entry name" value="NUDIX"/>
    <property type="match status" value="1"/>
</dbReference>
<evidence type="ECO:0000259" key="4">
    <source>
        <dbReference type="PROSITE" id="PS51462"/>
    </source>
</evidence>
<proteinExistence type="inferred from homology"/>
<sequence length="147" mass="16790">MEYYKFLRQYVGHQPIILPGSVVLILNSENEILLQKRYDGGWGLPGGLMELGESLEDTAKREVQEETGLAITDLQLLGVFSGPDCYLKVSNGDELYAVTAVFYTRNVLGNLVIDYNESETMQYFSLYHLPNDLKDRRYIEPYIAQLI</sequence>
<gene>
    <name evidence="5" type="ORF">NCTC7582_03198</name>
</gene>
<dbReference type="InterPro" id="IPR015797">
    <property type="entry name" value="NUDIX_hydrolase-like_dom_sf"/>
</dbReference>
<evidence type="ECO:0000256" key="3">
    <source>
        <dbReference type="RuleBase" id="RU003476"/>
    </source>
</evidence>
<dbReference type="RefSeq" id="WP_112117700.1">
    <property type="nucleotide sequence ID" value="NZ_DAMBGE010000002.1"/>
</dbReference>
<dbReference type="InterPro" id="IPR020084">
    <property type="entry name" value="NUDIX_hydrolase_CS"/>
</dbReference>
<dbReference type="Proteomes" id="UP000251431">
    <property type="component" value="Unassembled WGS sequence"/>
</dbReference>
<comment type="cofactor">
    <cofactor evidence="1">
        <name>Mg(2+)</name>
        <dbReference type="ChEBI" id="CHEBI:18420"/>
    </cofactor>
</comment>
<dbReference type="Gene3D" id="3.90.79.10">
    <property type="entry name" value="Nucleoside Triphosphate Pyrophosphohydrolase"/>
    <property type="match status" value="1"/>
</dbReference>
<protein>
    <submittedName>
        <fullName evidence="5">MutT/NUDIX family phosphohydrolase</fullName>
    </submittedName>
</protein>
<evidence type="ECO:0000256" key="1">
    <source>
        <dbReference type="ARBA" id="ARBA00001946"/>
    </source>
</evidence>
<dbReference type="Pfam" id="PF00293">
    <property type="entry name" value="NUDIX"/>
    <property type="match status" value="1"/>
</dbReference>
<dbReference type="CDD" id="cd04677">
    <property type="entry name" value="NUDIX_Hydrolase"/>
    <property type="match status" value="1"/>
</dbReference>
<dbReference type="InterPro" id="IPR000086">
    <property type="entry name" value="NUDIX_hydrolase_dom"/>
</dbReference>
<comment type="similarity">
    <text evidence="3">Belongs to the Nudix hydrolase family.</text>
</comment>
<reference evidence="5 6" key="1">
    <citation type="submission" date="2018-06" db="EMBL/GenBank/DDBJ databases">
        <authorList>
            <consortium name="Pathogen Informatics"/>
            <person name="Doyle S."/>
        </authorList>
    </citation>
    <scope>NUCLEOTIDE SEQUENCE [LARGE SCALE GENOMIC DNA]</scope>
    <source>
        <strain evidence="5 6">NCTC7582</strain>
    </source>
</reference>
<dbReference type="SUPFAM" id="SSF55811">
    <property type="entry name" value="Nudix"/>
    <property type="match status" value="1"/>
</dbReference>